<organism evidence="1 2">
    <name type="scientific">Hominimerdicola aceti</name>
    <dbReference type="NCBI Taxonomy" id="2981726"/>
    <lineage>
        <taxon>Bacteria</taxon>
        <taxon>Bacillati</taxon>
        <taxon>Bacillota</taxon>
        <taxon>Clostridia</taxon>
        <taxon>Eubacteriales</taxon>
        <taxon>Oscillospiraceae</taxon>
        <taxon>Hominimerdicola</taxon>
    </lineage>
</organism>
<proteinExistence type="predicted"/>
<dbReference type="Proteomes" id="UP001208131">
    <property type="component" value="Unassembled WGS sequence"/>
</dbReference>
<dbReference type="AlphaFoldDB" id="A0AAE3IE55"/>
<keyword evidence="2" id="KW-1185">Reference proteome</keyword>
<evidence type="ECO:0000313" key="1">
    <source>
        <dbReference type="EMBL" id="MCU6704314.1"/>
    </source>
</evidence>
<protein>
    <submittedName>
        <fullName evidence="1">Uncharacterized protein</fullName>
    </submittedName>
</protein>
<accession>A0AAE3IE55</accession>
<sequence length="145" mass="16313">MSRKFTDEEVVEAALCCTAKSCDTCPFIVLGEGFEKCIIKFSEYIANNTKNEPAPAADVQEVKHGKWIFHERTKLVPTNKLSIKEEYTNGHSCAIVDDKNVNQKIMIMMKRITLKIPICSVCGWCGYNEYNATNYCPNCGAKCDI</sequence>
<gene>
    <name evidence="1" type="ORF">OCV57_00010</name>
</gene>
<dbReference type="RefSeq" id="WP_267300072.1">
    <property type="nucleotide sequence ID" value="NZ_JAOQJZ010000001.1"/>
</dbReference>
<evidence type="ECO:0000313" key="2">
    <source>
        <dbReference type="Proteomes" id="UP001208131"/>
    </source>
</evidence>
<comment type="caution">
    <text evidence="1">The sequence shown here is derived from an EMBL/GenBank/DDBJ whole genome shotgun (WGS) entry which is preliminary data.</text>
</comment>
<dbReference type="EMBL" id="JAOQJZ010000001">
    <property type="protein sequence ID" value="MCU6704314.1"/>
    <property type="molecule type" value="Genomic_DNA"/>
</dbReference>
<reference evidence="1 2" key="1">
    <citation type="journal article" date="2021" name="ISME Commun">
        <title>Automated analysis of genomic sequences facilitates high-throughput and comprehensive description of bacteria.</title>
        <authorList>
            <person name="Hitch T.C.A."/>
        </authorList>
    </citation>
    <scope>NUCLEOTIDE SEQUENCE [LARGE SCALE GENOMIC DNA]</scope>
    <source>
        <strain evidence="1 2">Sanger_31</strain>
    </source>
</reference>
<name>A0AAE3IE55_9FIRM</name>